<dbReference type="EMBL" id="LAZR01002286">
    <property type="protein sequence ID" value="KKN31990.1"/>
    <property type="molecule type" value="Genomic_DNA"/>
</dbReference>
<sequence length="30" mass="3415">MKFFNNSVEEINGSMIILKKNCELCGKPVK</sequence>
<name>A0A0F9PJJ0_9ZZZZ</name>
<gene>
    <name evidence="1" type="ORF">LCGC14_0818470</name>
</gene>
<protein>
    <submittedName>
        <fullName evidence="1">Uncharacterized protein</fullName>
    </submittedName>
</protein>
<accession>A0A0F9PJJ0</accession>
<reference evidence="1" key="1">
    <citation type="journal article" date="2015" name="Nature">
        <title>Complex archaea that bridge the gap between prokaryotes and eukaryotes.</title>
        <authorList>
            <person name="Spang A."/>
            <person name="Saw J.H."/>
            <person name="Jorgensen S.L."/>
            <person name="Zaremba-Niedzwiedzka K."/>
            <person name="Martijn J."/>
            <person name="Lind A.E."/>
            <person name="van Eijk R."/>
            <person name="Schleper C."/>
            <person name="Guy L."/>
            <person name="Ettema T.J."/>
        </authorList>
    </citation>
    <scope>NUCLEOTIDE SEQUENCE</scope>
</reference>
<comment type="caution">
    <text evidence="1">The sequence shown here is derived from an EMBL/GenBank/DDBJ whole genome shotgun (WGS) entry which is preliminary data.</text>
</comment>
<evidence type="ECO:0000313" key="1">
    <source>
        <dbReference type="EMBL" id="KKN31990.1"/>
    </source>
</evidence>
<dbReference type="AlphaFoldDB" id="A0A0F9PJJ0"/>
<organism evidence="1">
    <name type="scientific">marine sediment metagenome</name>
    <dbReference type="NCBI Taxonomy" id="412755"/>
    <lineage>
        <taxon>unclassified sequences</taxon>
        <taxon>metagenomes</taxon>
        <taxon>ecological metagenomes</taxon>
    </lineage>
</organism>
<feature type="non-terminal residue" evidence="1">
    <location>
        <position position="30"/>
    </location>
</feature>
<proteinExistence type="predicted"/>